<dbReference type="Proteomes" id="UP000001695">
    <property type="component" value="Chromosome"/>
</dbReference>
<dbReference type="InterPro" id="IPR058625">
    <property type="entry name" value="MdtA-like_BSH"/>
</dbReference>
<dbReference type="GO" id="GO:1990281">
    <property type="term" value="C:efflux pump complex"/>
    <property type="evidence" value="ECO:0007669"/>
    <property type="project" value="TreeGrafter"/>
</dbReference>
<dbReference type="eggNOG" id="COG0845">
    <property type="taxonomic scope" value="Bacteria"/>
</dbReference>
<dbReference type="PANTHER" id="PTHR30469:SF37">
    <property type="entry name" value="RAGD PROTEIN"/>
    <property type="match status" value="1"/>
</dbReference>
<dbReference type="Pfam" id="PF25917">
    <property type="entry name" value="BSH_RND"/>
    <property type="match status" value="1"/>
</dbReference>
<dbReference type="SUPFAM" id="SSF111369">
    <property type="entry name" value="HlyD-like secretion proteins"/>
    <property type="match status" value="1"/>
</dbReference>
<feature type="region of interest" description="Disordered" evidence="2">
    <location>
        <begin position="395"/>
        <end position="417"/>
    </location>
</feature>
<dbReference type="STRING" id="395963.Bind_0123"/>
<dbReference type="KEGG" id="bid:Bind_0123"/>
<keyword evidence="6" id="KW-1185">Reference proteome</keyword>
<evidence type="ECO:0000313" key="6">
    <source>
        <dbReference type="Proteomes" id="UP000001695"/>
    </source>
</evidence>
<dbReference type="RefSeq" id="WP_012383139.1">
    <property type="nucleotide sequence ID" value="NC_010581.1"/>
</dbReference>
<dbReference type="InterPro" id="IPR058792">
    <property type="entry name" value="Beta-barrel_RND_2"/>
</dbReference>
<evidence type="ECO:0000256" key="2">
    <source>
        <dbReference type="SAM" id="MobiDB-lite"/>
    </source>
</evidence>
<dbReference type="Gene3D" id="2.40.30.170">
    <property type="match status" value="1"/>
</dbReference>
<comment type="similarity">
    <text evidence="1">Belongs to the membrane fusion protein (MFP) (TC 8.A.1) family.</text>
</comment>
<dbReference type="EMBL" id="CP001016">
    <property type="protein sequence ID" value="ACB93781.1"/>
    <property type="molecule type" value="Genomic_DNA"/>
</dbReference>
<feature type="domain" description="CusB-like beta-barrel" evidence="4">
    <location>
        <begin position="231"/>
        <end position="303"/>
    </location>
</feature>
<reference evidence="6" key="1">
    <citation type="submission" date="2008-03" db="EMBL/GenBank/DDBJ databases">
        <title>Complete sequence of chromosome of Beijerinckia indica subsp. indica ATCC 9039.</title>
        <authorList>
            <consortium name="US DOE Joint Genome Institute"/>
            <person name="Copeland A."/>
            <person name="Lucas S."/>
            <person name="Lapidus A."/>
            <person name="Glavina del Rio T."/>
            <person name="Dalin E."/>
            <person name="Tice H."/>
            <person name="Bruce D."/>
            <person name="Goodwin L."/>
            <person name="Pitluck S."/>
            <person name="LaButti K."/>
            <person name="Schmutz J."/>
            <person name="Larimer F."/>
            <person name="Land M."/>
            <person name="Hauser L."/>
            <person name="Kyrpides N."/>
            <person name="Mikhailova N."/>
            <person name="Dunfield P.F."/>
            <person name="Dedysh S.N."/>
            <person name="Liesack W."/>
            <person name="Saw J.H."/>
            <person name="Alam M."/>
            <person name="Chen Y."/>
            <person name="Murrell J.C."/>
            <person name="Richardson P."/>
        </authorList>
    </citation>
    <scope>NUCLEOTIDE SEQUENCE [LARGE SCALE GENOMIC DNA]</scope>
    <source>
        <strain evidence="6">ATCC 9039 / DSM 1715 / NCIMB 8712</strain>
    </source>
</reference>
<dbReference type="NCBIfam" id="TIGR01730">
    <property type="entry name" value="RND_mfp"/>
    <property type="match status" value="1"/>
</dbReference>
<evidence type="ECO:0000313" key="5">
    <source>
        <dbReference type="EMBL" id="ACB93781.1"/>
    </source>
</evidence>
<gene>
    <name evidence="5" type="ordered locus">Bind_0123</name>
</gene>
<proteinExistence type="inferred from homology"/>
<dbReference type="Gene3D" id="2.40.420.20">
    <property type="match status" value="1"/>
</dbReference>
<dbReference type="Pfam" id="PF25954">
    <property type="entry name" value="Beta-barrel_RND_2"/>
    <property type="match status" value="1"/>
</dbReference>
<accession>B2IBQ9</accession>
<dbReference type="AlphaFoldDB" id="B2IBQ9"/>
<dbReference type="GO" id="GO:0015562">
    <property type="term" value="F:efflux transmembrane transporter activity"/>
    <property type="evidence" value="ECO:0007669"/>
    <property type="project" value="TreeGrafter"/>
</dbReference>
<dbReference type="Gene3D" id="1.10.287.470">
    <property type="entry name" value="Helix hairpin bin"/>
    <property type="match status" value="1"/>
</dbReference>
<evidence type="ECO:0000259" key="4">
    <source>
        <dbReference type="Pfam" id="PF25954"/>
    </source>
</evidence>
<reference evidence="5 6" key="2">
    <citation type="journal article" date="2010" name="J. Bacteriol.">
        <title>Complete genome sequence of Beijerinckia indica subsp. indica.</title>
        <authorList>
            <person name="Tamas I."/>
            <person name="Dedysh S.N."/>
            <person name="Liesack W."/>
            <person name="Stott M.B."/>
            <person name="Alam M."/>
            <person name="Murrell J.C."/>
            <person name="Dunfield P.F."/>
        </authorList>
    </citation>
    <scope>NUCLEOTIDE SEQUENCE [LARGE SCALE GENOMIC DNA]</scope>
    <source>
        <strain evidence="6">ATCC 9039 / DSM 1715 / NCIMB 8712</strain>
    </source>
</reference>
<organism evidence="5 6">
    <name type="scientific">Beijerinckia indica subsp. indica (strain ATCC 9039 / DSM 1715 / NCIMB 8712)</name>
    <dbReference type="NCBI Taxonomy" id="395963"/>
    <lineage>
        <taxon>Bacteria</taxon>
        <taxon>Pseudomonadati</taxon>
        <taxon>Pseudomonadota</taxon>
        <taxon>Alphaproteobacteria</taxon>
        <taxon>Hyphomicrobiales</taxon>
        <taxon>Beijerinckiaceae</taxon>
        <taxon>Beijerinckia</taxon>
    </lineage>
</organism>
<protein>
    <submittedName>
        <fullName evidence="5">Efflux transporter, RND family, MFP subunit</fullName>
    </submittedName>
</protein>
<dbReference type="HOGENOM" id="CLU_018816_1_4_5"/>
<dbReference type="PANTHER" id="PTHR30469">
    <property type="entry name" value="MULTIDRUG RESISTANCE PROTEIN MDTA"/>
    <property type="match status" value="1"/>
</dbReference>
<dbReference type="OrthoDB" id="9806939at2"/>
<dbReference type="InterPro" id="IPR006143">
    <property type="entry name" value="RND_pump_MFP"/>
</dbReference>
<evidence type="ECO:0000256" key="1">
    <source>
        <dbReference type="ARBA" id="ARBA00009477"/>
    </source>
</evidence>
<name>B2IBQ9_BEII9</name>
<feature type="domain" description="Multidrug resistance protein MdtA-like barrel-sandwich hybrid" evidence="3">
    <location>
        <begin position="73"/>
        <end position="205"/>
    </location>
</feature>
<sequence>MRKSKGAGRALIAVLIVGGIAGYQVFDRTKAAKEVADETLEGAVPKISVVNPQAGPTEESLTLPGTIEAWYQAPIYAQVSGYVKMWHKDYGAHVKSDDLLAEINTPGLDAEYAQAQANLRSAQAKYNLAVVTANRWRALRKSQAVSEQSISEQEANEKSEAALVDAAQHNVARYEALQKFKKIVAPFDGVITSRSINVGDYVNQGGGSVGASGNATELFSVADIHAMRLFISVPEVFSYILKPGLTADVVTPQYPDRHYTAKFLTVANGYDTNTRTAVTEFTIDNDDASLWPGSYSTVKLTASADPHILTIPTSALVFEEEGLQVATVTPDNHIHFKPVTSGKILGEQVQITLGLTKADRIADNPPAALMEGQEVKIVPATPGYNNAVPNHEATQANGSRQQLGLADEQTSAQETKK</sequence>
<dbReference type="Gene3D" id="2.40.50.100">
    <property type="match status" value="1"/>
</dbReference>
<evidence type="ECO:0000259" key="3">
    <source>
        <dbReference type="Pfam" id="PF25917"/>
    </source>
</evidence>